<dbReference type="EMBL" id="JBHUOS010000016">
    <property type="protein sequence ID" value="MFD2917915.1"/>
    <property type="molecule type" value="Genomic_DNA"/>
</dbReference>
<accession>A0ABW5ZZR3</accession>
<sequence length="423" mass="48263">MGITLESIYKPVNDFFLNTFKSDEGAPVEFRLQQFGTVISEEDFEGLSNEEMSSDLVNEIPYVEDNGLNVGFLSNNIDSVYELILGAQPFVDESLSHDEKEVIHNNVMRTLAQVGRDLESFSLVRGNGITDFFRLTNLSPSNWFESDSKVWEKREFEIKEPKSIVESEKSNTNQKILKVRMTDAQLINVLPMLEDSKKVKPLELKMQVLKMQPAFIANPIMINKVHTSKPIRRIRDHRKVQKPVLARRVNMTLKPTHKKISNVKRTAVGLKFSQAFHGLRLNEKILVKDFIKKESPSKAIKTNDINISFEFCVVNIRRKWFNEVICNINRSWYIPGIPKGALSNPKIGGLSHLPVAFLAVKNLNITANWDNLDKKELENVVSFGPFDINNQNIKEKGSLSHDGIQIIGWMLQKLPELPPHGKN</sequence>
<reference evidence="2" key="1">
    <citation type="journal article" date="2019" name="Int. J. Syst. Evol. Microbiol.">
        <title>The Global Catalogue of Microorganisms (GCM) 10K type strain sequencing project: providing services to taxonomists for standard genome sequencing and annotation.</title>
        <authorList>
            <consortium name="The Broad Institute Genomics Platform"/>
            <consortium name="The Broad Institute Genome Sequencing Center for Infectious Disease"/>
            <person name="Wu L."/>
            <person name="Ma J."/>
        </authorList>
    </citation>
    <scope>NUCLEOTIDE SEQUENCE [LARGE SCALE GENOMIC DNA]</scope>
    <source>
        <strain evidence="2">KCTC 32514</strain>
    </source>
</reference>
<organism evidence="1 2">
    <name type="scientific">Psychroserpens luteus</name>
    <dbReference type="NCBI Taxonomy" id="1434066"/>
    <lineage>
        <taxon>Bacteria</taxon>
        <taxon>Pseudomonadati</taxon>
        <taxon>Bacteroidota</taxon>
        <taxon>Flavobacteriia</taxon>
        <taxon>Flavobacteriales</taxon>
        <taxon>Flavobacteriaceae</taxon>
        <taxon>Psychroserpens</taxon>
    </lineage>
</organism>
<comment type="caution">
    <text evidence="1">The sequence shown here is derived from an EMBL/GenBank/DDBJ whole genome shotgun (WGS) entry which is preliminary data.</text>
</comment>
<dbReference type="Proteomes" id="UP001597548">
    <property type="component" value="Unassembled WGS sequence"/>
</dbReference>
<evidence type="ECO:0000313" key="2">
    <source>
        <dbReference type="Proteomes" id="UP001597548"/>
    </source>
</evidence>
<protein>
    <submittedName>
        <fullName evidence="1">Uncharacterized protein</fullName>
    </submittedName>
</protein>
<name>A0ABW5ZZR3_9FLAO</name>
<gene>
    <name evidence="1" type="ORF">ACFS29_19840</name>
</gene>
<dbReference type="RefSeq" id="WP_194506869.1">
    <property type="nucleotide sequence ID" value="NZ_JADILU010000002.1"/>
</dbReference>
<keyword evidence="2" id="KW-1185">Reference proteome</keyword>
<evidence type="ECO:0000313" key="1">
    <source>
        <dbReference type="EMBL" id="MFD2917915.1"/>
    </source>
</evidence>
<proteinExistence type="predicted"/>